<feature type="domain" description="Lipocalin/cytosolic fatty-acid binding" evidence="2">
    <location>
        <begin position="42"/>
        <end position="172"/>
    </location>
</feature>
<evidence type="ECO:0000313" key="3">
    <source>
        <dbReference type="EMBL" id="KEJ98170.1"/>
    </source>
</evidence>
<accession>A0A073J8M9</accession>
<evidence type="ECO:0000256" key="1">
    <source>
        <dbReference type="SAM" id="SignalP"/>
    </source>
</evidence>
<evidence type="ECO:0000313" key="4">
    <source>
        <dbReference type="Proteomes" id="UP000027746"/>
    </source>
</evidence>
<name>A0A073J8M9_9RHOB</name>
<dbReference type="OrthoDB" id="594739at2"/>
<dbReference type="GeneID" id="68870724"/>
<dbReference type="Pfam" id="PF08212">
    <property type="entry name" value="Lipocalin_2"/>
    <property type="match status" value="1"/>
</dbReference>
<feature type="signal peptide" evidence="1">
    <location>
        <begin position="1"/>
        <end position="21"/>
    </location>
</feature>
<dbReference type="Proteomes" id="UP000027746">
    <property type="component" value="Unassembled WGS sequence"/>
</dbReference>
<dbReference type="InterPro" id="IPR012674">
    <property type="entry name" value="Calycin"/>
</dbReference>
<organism evidence="3 4">
    <name type="scientific">Pseudosulfitobacter pseudonitzschiae</name>
    <dbReference type="NCBI Taxonomy" id="1402135"/>
    <lineage>
        <taxon>Bacteria</taxon>
        <taxon>Pseudomonadati</taxon>
        <taxon>Pseudomonadota</taxon>
        <taxon>Alphaproteobacteria</taxon>
        <taxon>Rhodobacterales</taxon>
        <taxon>Roseobacteraceae</taxon>
        <taxon>Pseudosulfitobacter</taxon>
    </lineage>
</organism>
<dbReference type="InterPro" id="IPR000566">
    <property type="entry name" value="Lipocln_cytosolic_FA-bd_dom"/>
</dbReference>
<dbReference type="PROSITE" id="PS51257">
    <property type="entry name" value="PROKAR_LIPOPROTEIN"/>
    <property type="match status" value="1"/>
</dbReference>
<keyword evidence="1" id="KW-0732">Signal</keyword>
<dbReference type="RefSeq" id="WP_037921690.1">
    <property type="nucleotide sequence ID" value="NZ_CP054599.1"/>
</dbReference>
<dbReference type="EMBL" id="JAMD01000001">
    <property type="protein sequence ID" value="KEJ98170.1"/>
    <property type="molecule type" value="Genomic_DNA"/>
</dbReference>
<keyword evidence="4" id="KW-1185">Reference proteome</keyword>
<evidence type="ECO:0000259" key="2">
    <source>
        <dbReference type="Pfam" id="PF08212"/>
    </source>
</evidence>
<protein>
    <recommendedName>
        <fullName evidence="2">Lipocalin/cytosolic fatty-acid binding domain-containing protein</fullName>
    </recommendedName>
</protein>
<sequence>MRSTACAIGLGLILLAGCARVPAVTGHRDTATIIASTTRFEAQRFAGDWVVRAAYPQDADLRGVTARQDGTAFTLLRHRCDATGQCGTVAEVWPATATGQGRYALRDPSGAADRTLWVLWVDDGFRTAAVGTPDGRWGWILDRSTSGGADRIAAAREVLDFNGYDLTHLAKQP</sequence>
<feature type="chain" id="PRO_5001692190" description="Lipocalin/cytosolic fatty-acid binding domain-containing protein" evidence="1">
    <location>
        <begin position="22"/>
        <end position="173"/>
    </location>
</feature>
<proteinExistence type="predicted"/>
<dbReference type="AlphaFoldDB" id="A0A073J8M9"/>
<gene>
    <name evidence="3" type="ORF">SUH3_04015</name>
</gene>
<dbReference type="SUPFAM" id="SSF50814">
    <property type="entry name" value="Lipocalins"/>
    <property type="match status" value="1"/>
</dbReference>
<reference evidence="3 4" key="1">
    <citation type="submission" date="2014-01" db="EMBL/GenBank/DDBJ databases">
        <title>Sulfitobacter sp. H3 (MCCC 1A00686) Genome Sequencing.</title>
        <authorList>
            <person name="Lai Q."/>
            <person name="Hong Z."/>
        </authorList>
    </citation>
    <scope>NUCLEOTIDE SEQUENCE [LARGE SCALE GENOMIC DNA]</scope>
    <source>
        <strain evidence="3 4">H3</strain>
    </source>
</reference>
<dbReference type="Gene3D" id="2.40.128.20">
    <property type="match status" value="1"/>
</dbReference>
<comment type="caution">
    <text evidence="3">The sequence shown here is derived from an EMBL/GenBank/DDBJ whole genome shotgun (WGS) entry which is preliminary data.</text>
</comment>